<dbReference type="PANTHER" id="PTHR11496:SF102">
    <property type="entry name" value="ALCOHOL DEHYDROGENASE 4"/>
    <property type="match status" value="1"/>
</dbReference>
<dbReference type="PANTHER" id="PTHR11496">
    <property type="entry name" value="ALCOHOL DEHYDROGENASE"/>
    <property type="match status" value="1"/>
</dbReference>
<dbReference type="PROSITE" id="PS00913">
    <property type="entry name" value="ADH_IRON_1"/>
    <property type="match status" value="1"/>
</dbReference>
<dbReference type="GO" id="GO:0046872">
    <property type="term" value="F:metal ion binding"/>
    <property type="evidence" value="ECO:0007669"/>
    <property type="project" value="InterPro"/>
</dbReference>
<comment type="cofactor">
    <cofactor evidence="1">
        <name>Fe cation</name>
        <dbReference type="ChEBI" id="CHEBI:24875"/>
    </cofactor>
</comment>
<dbReference type="EC" id="1.1.1.1" evidence="7"/>
<protein>
    <submittedName>
        <fullName evidence="7">Alcohol dehydrogenase 2</fullName>
        <ecNumber evidence="7">1.1.1.1</ecNumber>
    </submittedName>
</protein>
<organism evidence="7 8">
    <name type="scientific">Vibrio thalassae</name>
    <dbReference type="NCBI Taxonomy" id="1243014"/>
    <lineage>
        <taxon>Bacteria</taxon>
        <taxon>Pseudomonadati</taxon>
        <taxon>Pseudomonadota</taxon>
        <taxon>Gammaproteobacteria</taxon>
        <taxon>Vibrionales</taxon>
        <taxon>Vibrionaceae</taxon>
        <taxon>Vibrio</taxon>
    </lineage>
</organism>
<keyword evidence="3 7" id="KW-0560">Oxidoreductase</keyword>
<dbReference type="Gene3D" id="1.20.1090.10">
    <property type="entry name" value="Dehydroquinate synthase-like - alpha domain"/>
    <property type="match status" value="1"/>
</dbReference>
<evidence type="ECO:0000313" key="7">
    <source>
        <dbReference type="EMBL" id="SNX47600.1"/>
    </source>
</evidence>
<sequence length="391" mass="42204">MLHQLLVSVKKPFIKMVPVPKPECLSGSGQVLNIPSLCNQYSVKKPLIVTDGVLRKLGLLDNMLAALETASIEYSLFDEVLPDPDFAAVRKGVERYKQQGCDGIIAFGGGSPMDCAKAIAGSAKSNKDVSKLTGLLKVHRPLMPIIAIPTTAGTGSEGTVAAVVSDVESKMKRSITDPFLVPKVAVLDPDIMLGLPAQITAETGADALTHAIESYLSQYSNSFTERCSISAIKAIFDYLPAAYQQGSDKVAREKMAIASYEAGLAFTRTYIGYVHAIAHQLGAFYHVPHGRANAIVLPHVLRFTAQRDNARLTQLSLALGYKDSAQFIDNVESLLRALNIPTVIPELNKSDIPRLAKQAIKEAFGEYPVPEEMTVAECQQLLSTLLDTGVH</sequence>
<accession>A0A240EI27</accession>
<dbReference type="Proteomes" id="UP000219336">
    <property type="component" value="Unassembled WGS sequence"/>
</dbReference>
<dbReference type="PROSITE" id="PS00060">
    <property type="entry name" value="ADH_IRON_2"/>
    <property type="match status" value="1"/>
</dbReference>
<gene>
    <name evidence="7" type="primary">adhB</name>
    <name evidence="7" type="ORF">VTH8203_01215</name>
</gene>
<dbReference type="InterPro" id="IPR018211">
    <property type="entry name" value="ADH_Fe_CS"/>
</dbReference>
<proteinExistence type="inferred from homology"/>
<dbReference type="Pfam" id="PF25137">
    <property type="entry name" value="ADH_Fe_C"/>
    <property type="match status" value="1"/>
</dbReference>
<evidence type="ECO:0000259" key="6">
    <source>
        <dbReference type="Pfam" id="PF25137"/>
    </source>
</evidence>
<reference evidence="8" key="1">
    <citation type="submission" date="2016-06" db="EMBL/GenBank/DDBJ databases">
        <authorList>
            <person name="Rodrigo-Torres L."/>
            <person name="Arahal R.D."/>
            <person name="Lucena T."/>
        </authorList>
    </citation>
    <scope>NUCLEOTIDE SEQUENCE [LARGE SCALE GENOMIC DNA]</scope>
    <source>
        <strain evidence="8">CECT8203</strain>
    </source>
</reference>
<dbReference type="RefSeq" id="WP_096992858.1">
    <property type="nucleotide sequence ID" value="NZ_JBHSII010000001.1"/>
</dbReference>
<dbReference type="FunFam" id="1.20.1090.10:FF:000001">
    <property type="entry name" value="Aldehyde-alcohol dehydrogenase"/>
    <property type="match status" value="1"/>
</dbReference>
<dbReference type="EMBL" id="OANU01000010">
    <property type="protein sequence ID" value="SNX47600.1"/>
    <property type="molecule type" value="Genomic_DNA"/>
</dbReference>
<dbReference type="FunFam" id="3.40.50.1970:FF:000003">
    <property type="entry name" value="Alcohol dehydrogenase, iron-containing"/>
    <property type="match status" value="1"/>
</dbReference>
<evidence type="ECO:0000256" key="1">
    <source>
        <dbReference type="ARBA" id="ARBA00001962"/>
    </source>
</evidence>
<evidence type="ECO:0000313" key="8">
    <source>
        <dbReference type="Proteomes" id="UP000219336"/>
    </source>
</evidence>
<keyword evidence="8" id="KW-1185">Reference proteome</keyword>
<feature type="domain" description="Alcohol dehydrogenase iron-type/glycerol dehydrogenase GldA" evidence="5">
    <location>
        <begin position="23"/>
        <end position="189"/>
    </location>
</feature>
<evidence type="ECO:0000259" key="5">
    <source>
        <dbReference type="Pfam" id="PF00465"/>
    </source>
</evidence>
<dbReference type="SUPFAM" id="SSF56796">
    <property type="entry name" value="Dehydroquinate synthase-like"/>
    <property type="match status" value="1"/>
</dbReference>
<dbReference type="OrthoDB" id="9815791at2"/>
<dbReference type="AlphaFoldDB" id="A0A240EI27"/>
<dbReference type="InterPro" id="IPR039697">
    <property type="entry name" value="Alcohol_dehydrogenase_Fe"/>
</dbReference>
<dbReference type="InterPro" id="IPR056798">
    <property type="entry name" value="ADH_Fe_C"/>
</dbReference>
<dbReference type="InterPro" id="IPR001670">
    <property type="entry name" value="ADH_Fe/GldA"/>
</dbReference>
<dbReference type="Gene3D" id="3.40.50.1970">
    <property type="match status" value="1"/>
</dbReference>
<dbReference type="Pfam" id="PF00465">
    <property type="entry name" value="Fe-ADH"/>
    <property type="match status" value="1"/>
</dbReference>
<evidence type="ECO:0000256" key="2">
    <source>
        <dbReference type="ARBA" id="ARBA00007358"/>
    </source>
</evidence>
<comment type="similarity">
    <text evidence="2">Belongs to the iron-containing alcohol dehydrogenase family.</text>
</comment>
<evidence type="ECO:0000256" key="3">
    <source>
        <dbReference type="ARBA" id="ARBA00023002"/>
    </source>
</evidence>
<name>A0A240EI27_9VIBR</name>
<evidence type="ECO:0000256" key="4">
    <source>
        <dbReference type="ARBA" id="ARBA00023027"/>
    </source>
</evidence>
<feature type="domain" description="Fe-containing alcohol dehydrogenase-like C-terminal" evidence="6">
    <location>
        <begin position="200"/>
        <end position="384"/>
    </location>
</feature>
<dbReference type="GO" id="GO:0004022">
    <property type="term" value="F:alcohol dehydrogenase (NAD+) activity"/>
    <property type="evidence" value="ECO:0007669"/>
    <property type="project" value="UniProtKB-EC"/>
</dbReference>
<keyword evidence="4" id="KW-0520">NAD</keyword>
<dbReference type="CDD" id="cd08189">
    <property type="entry name" value="Fe-ADH-like"/>
    <property type="match status" value="1"/>
</dbReference>